<dbReference type="PANTHER" id="PTHR15887:SF1">
    <property type="entry name" value="TRANSMEMBRANE PROTEIN 69"/>
    <property type="match status" value="1"/>
</dbReference>
<dbReference type="AlphaFoldDB" id="A0A7W6RZV1"/>
<evidence type="ECO:0000313" key="2">
    <source>
        <dbReference type="EMBL" id="MBB4285627.1"/>
    </source>
</evidence>
<comment type="caution">
    <text evidence="2">The sequence shown here is derived from an EMBL/GenBank/DDBJ whole genome shotgun (WGS) entry which is preliminary data.</text>
</comment>
<dbReference type="Proteomes" id="UP000555728">
    <property type="component" value="Unassembled WGS sequence"/>
</dbReference>
<accession>A0A7W6RZV1</accession>
<evidence type="ECO:0000313" key="3">
    <source>
        <dbReference type="Proteomes" id="UP000555728"/>
    </source>
</evidence>
<dbReference type="InterPro" id="IPR021836">
    <property type="entry name" value="DUF3429"/>
</dbReference>
<feature type="transmembrane region" description="Helical" evidence="1">
    <location>
        <begin position="127"/>
        <end position="149"/>
    </location>
</feature>
<feature type="transmembrane region" description="Helical" evidence="1">
    <location>
        <begin position="99"/>
        <end position="115"/>
    </location>
</feature>
<protein>
    <recommendedName>
        <fullName evidence="4">DUF3429 domain-containing protein</fullName>
    </recommendedName>
</protein>
<sequence>MRRGPPIPPAVVWLGGTGLLPFLAGTTLAWVGDGAAAETGRFAVLTYGAVILSFLGGIVWGVAAAETHRLDRDGSVELFALSVLPPLVGWSALFLHGPHGFTLLGLAFLGQLALDKRMRDLNLVPPWWIGLRLVLTTGVILCLALTAAAELGNGV</sequence>
<dbReference type="PANTHER" id="PTHR15887">
    <property type="entry name" value="TRANSMEMBRANE PROTEIN 69"/>
    <property type="match status" value="1"/>
</dbReference>
<proteinExistence type="predicted"/>
<feature type="transmembrane region" description="Helical" evidence="1">
    <location>
        <begin position="12"/>
        <end position="32"/>
    </location>
</feature>
<gene>
    <name evidence="2" type="ORF">GGD88_001346</name>
</gene>
<keyword evidence="1" id="KW-0472">Membrane</keyword>
<keyword evidence="1" id="KW-1133">Transmembrane helix</keyword>
<dbReference type="Pfam" id="PF11911">
    <property type="entry name" value="DUF3429"/>
    <property type="match status" value="1"/>
</dbReference>
<name>A0A7W6RZV1_9PROT</name>
<keyword evidence="1" id="KW-0812">Transmembrane</keyword>
<reference evidence="2 3" key="1">
    <citation type="submission" date="2020-08" db="EMBL/GenBank/DDBJ databases">
        <title>Genome sequencing of Purple Non-Sulfur Bacteria from various extreme environments.</title>
        <authorList>
            <person name="Mayer M."/>
        </authorList>
    </citation>
    <scope>NUCLEOTIDE SEQUENCE [LARGE SCALE GENOMIC DNA]</scope>
    <source>
        <strain evidence="2 3">JA135</strain>
    </source>
</reference>
<organism evidence="2 3">
    <name type="scientific">Roseospira goensis</name>
    <dbReference type="NCBI Taxonomy" id="391922"/>
    <lineage>
        <taxon>Bacteria</taxon>
        <taxon>Pseudomonadati</taxon>
        <taxon>Pseudomonadota</taxon>
        <taxon>Alphaproteobacteria</taxon>
        <taxon>Rhodospirillales</taxon>
        <taxon>Rhodospirillaceae</taxon>
        <taxon>Roseospira</taxon>
    </lineage>
</organism>
<keyword evidence="3" id="KW-1185">Reference proteome</keyword>
<evidence type="ECO:0000256" key="1">
    <source>
        <dbReference type="SAM" id="Phobius"/>
    </source>
</evidence>
<evidence type="ECO:0008006" key="4">
    <source>
        <dbReference type="Google" id="ProtNLM"/>
    </source>
</evidence>
<dbReference type="EMBL" id="JACIGI010000008">
    <property type="protein sequence ID" value="MBB4285627.1"/>
    <property type="molecule type" value="Genomic_DNA"/>
</dbReference>
<dbReference type="RefSeq" id="WP_184433125.1">
    <property type="nucleotide sequence ID" value="NZ_JACIGI010000008.1"/>
</dbReference>
<feature type="transmembrane region" description="Helical" evidence="1">
    <location>
        <begin position="44"/>
        <end position="63"/>
    </location>
</feature>